<dbReference type="GO" id="GO:0016765">
    <property type="term" value="F:transferase activity, transferring alkyl or aryl (other than methyl) groups"/>
    <property type="evidence" value="ECO:0007669"/>
    <property type="project" value="UniProtKB-ARBA"/>
</dbReference>
<dbReference type="AlphaFoldDB" id="A0A8J3E2X4"/>
<keyword evidence="2" id="KW-1185">Reference proteome</keyword>
<proteinExistence type="predicted"/>
<evidence type="ECO:0000313" key="2">
    <source>
        <dbReference type="Proteomes" id="UP000646365"/>
    </source>
</evidence>
<organism evidence="1 2">
    <name type="scientific">Aliidongia dinghuensis</name>
    <dbReference type="NCBI Taxonomy" id="1867774"/>
    <lineage>
        <taxon>Bacteria</taxon>
        <taxon>Pseudomonadati</taxon>
        <taxon>Pseudomonadota</taxon>
        <taxon>Alphaproteobacteria</taxon>
        <taxon>Rhodospirillales</taxon>
        <taxon>Dongiaceae</taxon>
        <taxon>Aliidongia</taxon>
    </lineage>
</organism>
<dbReference type="RefSeq" id="WP_189045026.1">
    <property type="nucleotide sequence ID" value="NZ_BMJQ01000004.1"/>
</dbReference>
<sequence>MPSRPAEAAQPVDVQPVDPGPIDLVRRYDHDRFLASLFAPAGLRPAIWALLAFNLEIARVREVVSQPVIGQIRLQWWRDALDEIYTGKPPRRHEVVEPLAAAIVAHGLTRTHFDTMIDGREFDLGDEPPASLDALERYLEQTSSRLIDLELEVLGVTAPAAFEAARHAGVAWGLIGLVRAVPFHAAQGRIYLPADLMAGAGIDRDVLLAGKGASAVLVKPLVDRAAEHLMAVRRRRKEIPRKAVSALLVARQAAAYLRRLVQSGYDPFDPHVNAPDPGAVFRLAVGRYLALI</sequence>
<evidence type="ECO:0000313" key="1">
    <source>
        <dbReference type="EMBL" id="GGF13845.1"/>
    </source>
</evidence>
<dbReference type="Proteomes" id="UP000646365">
    <property type="component" value="Unassembled WGS sequence"/>
</dbReference>
<dbReference type="EMBL" id="BMJQ01000004">
    <property type="protein sequence ID" value="GGF13845.1"/>
    <property type="molecule type" value="Genomic_DNA"/>
</dbReference>
<name>A0A8J3E2X4_9PROT</name>
<dbReference type="PANTHER" id="PTHR31480">
    <property type="entry name" value="BIFUNCTIONAL LYCOPENE CYCLASE/PHYTOENE SYNTHASE"/>
    <property type="match status" value="1"/>
</dbReference>
<protein>
    <submittedName>
        <fullName evidence="1">Phytoene synthase</fullName>
    </submittedName>
</protein>
<dbReference type="InterPro" id="IPR002060">
    <property type="entry name" value="Squ/phyt_synthse"/>
</dbReference>
<gene>
    <name evidence="1" type="ORF">GCM10011611_19460</name>
</gene>
<accession>A0A8J3E2X4</accession>
<comment type="caution">
    <text evidence="1">The sequence shown here is derived from an EMBL/GenBank/DDBJ whole genome shotgun (WGS) entry which is preliminary data.</text>
</comment>
<dbReference type="Gene3D" id="1.10.600.10">
    <property type="entry name" value="Farnesyl Diphosphate Synthase"/>
    <property type="match status" value="1"/>
</dbReference>
<dbReference type="InterPro" id="IPR008949">
    <property type="entry name" value="Isoprenoid_synthase_dom_sf"/>
</dbReference>
<dbReference type="Pfam" id="PF00494">
    <property type="entry name" value="SQS_PSY"/>
    <property type="match status" value="1"/>
</dbReference>
<dbReference type="SUPFAM" id="SSF48576">
    <property type="entry name" value="Terpenoid synthases"/>
    <property type="match status" value="1"/>
</dbReference>
<reference evidence="1" key="2">
    <citation type="submission" date="2020-09" db="EMBL/GenBank/DDBJ databases">
        <authorList>
            <person name="Sun Q."/>
            <person name="Zhou Y."/>
        </authorList>
    </citation>
    <scope>NUCLEOTIDE SEQUENCE</scope>
    <source>
        <strain evidence="1">CGMCC 1.15725</strain>
    </source>
</reference>
<reference evidence="1" key="1">
    <citation type="journal article" date="2014" name="Int. J. Syst. Evol. Microbiol.">
        <title>Complete genome sequence of Corynebacterium casei LMG S-19264T (=DSM 44701T), isolated from a smear-ripened cheese.</title>
        <authorList>
            <consortium name="US DOE Joint Genome Institute (JGI-PGF)"/>
            <person name="Walter F."/>
            <person name="Albersmeier A."/>
            <person name="Kalinowski J."/>
            <person name="Ruckert C."/>
        </authorList>
    </citation>
    <scope>NUCLEOTIDE SEQUENCE</scope>
    <source>
        <strain evidence="1">CGMCC 1.15725</strain>
    </source>
</reference>